<keyword evidence="5" id="KW-0720">Serine protease</keyword>
<comment type="similarity">
    <text evidence="1">Belongs to the peptidase S66 family.</text>
</comment>
<gene>
    <name evidence="9" type="ORF">H9849_07620</name>
</gene>
<accession>A0A9D1X5E7</accession>
<dbReference type="PANTHER" id="PTHR30237">
    <property type="entry name" value="MURAMOYLTETRAPEPTIDE CARBOXYPEPTIDASE"/>
    <property type="match status" value="1"/>
</dbReference>
<dbReference type="InterPro" id="IPR040449">
    <property type="entry name" value="Peptidase_S66_N"/>
</dbReference>
<dbReference type="GO" id="GO:0004180">
    <property type="term" value="F:carboxypeptidase activity"/>
    <property type="evidence" value="ECO:0007669"/>
    <property type="project" value="UniProtKB-KW"/>
</dbReference>
<dbReference type="Proteomes" id="UP000886805">
    <property type="component" value="Unassembled WGS sequence"/>
</dbReference>
<dbReference type="EMBL" id="DXEQ01000224">
    <property type="protein sequence ID" value="HIX72876.1"/>
    <property type="molecule type" value="Genomic_DNA"/>
</dbReference>
<comment type="caution">
    <text evidence="9">The sequence shown here is derived from an EMBL/GenBank/DDBJ whole genome shotgun (WGS) entry which is preliminary data.</text>
</comment>
<dbReference type="InterPro" id="IPR003507">
    <property type="entry name" value="S66_fam"/>
</dbReference>
<evidence type="ECO:0000313" key="9">
    <source>
        <dbReference type="EMBL" id="HIX72876.1"/>
    </source>
</evidence>
<dbReference type="InterPro" id="IPR029062">
    <property type="entry name" value="Class_I_gatase-like"/>
</dbReference>
<dbReference type="SUPFAM" id="SSF141986">
    <property type="entry name" value="LD-carboxypeptidase A C-terminal domain-like"/>
    <property type="match status" value="1"/>
</dbReference>
<evidence type="ECO:0000256" key="2">
    <source>
        <dbReference type="ARBA" id="ARBA00022645"/>
    </source>
</evidence>
<feature type="active site" description="Charge relay system" evidence="6">
    <location>
        <position position="243"/>
    </location>
</feature>
<dbReference type="SUPFAM" id="SSF52317">
    <property type="entry name" value="Class I glutamine amidotransferase-like"/>
    <property type="match status" value="1"/>
</dbReference>
<keyword evidence="3" id="KW-0645">Protease</keyword>
<evidence type="ECO:0000313" key="10">
    <source>
        <dbReference type="Proteomes" id="UP000886805"/>
    </source>
</evidence>
<sequence>MKYGKFLPEKGTIGFVAPSFGCNIEPYKTAFDHSAEIWVQKGYNLNCGPNVYEGSGIGISNTPEKCAEEFNKWYVSKENDVLISCGGGELMCGILDYVDFDSIRQAEPKWFMGYSDNTNLTFLLTTLCDTAAVYGPCAAAFGMEPWHESLNDAYRLLTGQSREVHGYAQWEKESLKTEENPLEPYNLTEEKILRRFPDADCQMEGRLLGGCLDCLVTLCGTSFDKVDAFNEKYKEDGIIWFMESCDLNVMSIRRALWQLEHAGWFKYTKGFLIGRPLCFGEELMGMNQYRAVTEVLAHYNVPIIMDVDLGHLAPMMPLVCGSVGHVKVEGNDISIKMEYR</sequence>
<dbReference type="Gene3D" id="3.50.30.60">
    <property type="entry name" value="LD-carboxypeptidase A C-terminal domain-like"/>
    <property type="match status" value="1"/>
</dbReference>
<dbReference type="PANTHER" id="PTHR30237:SF2">
    <property type="entry name" value="MUREIN TETRAPEPTIDE CARBOXYPEPTIDASE"/>
    <property type="match status" value="1"/>
</dbReference>
<feature type="domain" description="LD-carboxypeptidase C-terminal" evidence="8">
    <location>
        <begin position="204"/>
        <end position="322"/>
    </location>
</feature>
<feature type="active site" description="Nucleophile" evidence="6">
    <location>
        <position position="115"/>
    </location>
</feature>
<dbReference type="Pfam" id="PF02016">
    <property type="entry name" value="Peptidase_S66"/>
    <property type="match status" value="1"/>
</dbReference>
<name>A0A9D1X5E7_9FIRM</name>
<protein>
    <submittedName>
        <fullName evidence="9">LD-carboxypeptidase</fullName>
    </submittedName>
</protein>
<dbReference type="InterPro" id="IPR040921">
    <property type="entry name" value="Peptidase_S66C"/>
</dbReference>
<dbReference type="AlphaFoldDB" id="A0A9D1X5E7"/>
<keyword evidence="2" id="KW-0121">Carboxypeptidase</keyword>
<dbReference type="Gene3D" id="3.40.50.10740">
    <property type="entry name" value="Class I glutamine amidotransferase-like"/>
    <property type="match status" value="1"/>
</dbReference>
<evidence type="ECO:0000256" key="4">
    <source>
        <dbReference type="ARBA" id="ARBA00022801"/>
    </source>
</evidence>
<evidence type="ECO:0000256" key="5">
    <source>
        <dbReference type="ARBA" id="ARBA00022825"/>
    </source>
</evidence>
<dbReference type="PIRSF" id="PIRSF028757">
    <property type="entry name" value="LD-carboxypeptidase"/>
    <property type="match status" value="1"/>
</dbReference>
<feature type="active site" description="Charge relay system" evidence="6">
    <location>
        <position position="311"/>
    </location>
</feature>
<keyword evidence="4" id="KW-0378">Hydrolase</keyword>
<dbReference type="Pfam" id="PF17676">
    <property type="entry name" value="Peptidase_S66C"/>
    <property type="match status" value="1"/>
</dbReference>
<reference evidence="9" key="2">
    <citation type="submission" date="2021-04" db="EMBL/GenBank/DDBJ databases">
        <authorList>
            <person name="Gilroy R."/>
        </authorList>
    </citation>
    <scope>NUCLEOTIDE SEQUENCE</scope>
    <source>
        <strain evidence="9">ChiSxjej3B15-1167</strain>
    </source>
</reference>
<dbReference type="GO" id="GO:0008236">
    <property type="term" value="F:serine-type peptidase activity"/>
    <property type="evidence" value="ECO:0007669"/>
    <property type="project" value="UniProtKB-KW"/>
</dbReference>
<evidence type="ECO:0000259" key="8">
    <source>
        <dbReference type="Pfam" id="PF17676"/>
    </source>
</evidence>
<organism evidence="9 10">
    <name type="scientific">Candidatus Anaerobutyricum stercoripullorum</name>
    <dbReference type="NCBI Taxonomy" id="2838456"/>
    <lineage>
        <taxon>Bacteria</taxon>
        <taxon>Bacillati</taxon>
        <taxon>Bacillota</taxon>
        <taxon>Clostridia</taxon>
        <taxon>Lachnospirales</taxon>
        <taxon>Lachnospiraceae</taxon>
        <taxon>Anaerobutyricum</taxon>
    </lineage>
</organism>
<evidence type="ECO:0000259" key="7">
    <source>
        <dbReference type="Pfam" id="PF02016"/>
    </source>
</evidence>
<evidence type="ECO:0000256" key="3">
    <source>
        <dbReference type="ARBA" id="ARBA00022670"/>
    </source>
</evidence>
<evidence type="ECO:0000256" key="1">
    <source>
        <dbReference type="ARBA" id="ARBA00010233"/>
    </source>
</evidence>
<evidence type="ECO:0000256" key="6">
    <source>
        <dbReference type="PIRSR" id="PIRSR028757-1"/>
    </source>
</evidence>
<feature type="domain" description="LD-carboxypeptidase N-terminal" evidence="7">
    <location>
        <begin position="13"/>
        <end position="135"/>
    </location>
</feature>
<proteinExistence type="inferred from homology"/>
<dbReference type="InterPro" id="IPR027461">
    <property type="entry name" value="Carboxypeptidase_A_C_sf"/>
</dbReference>
<reference evidence="9" key="1">
    <citation type="journal article" date="2021" name="PeerJ">
        <title>Extensive microbial diversity within the chicken gut microbiome revealed by metagenomics and culture.</title>
        <authorList>
            <person name="Gilroy R."/>
            <person name="Ravi A."/>
            <person name="Getino M."/>
            <person name="Pursley I."/>
            <person name="Horton D.L."/>
            <person name="Alikhan N.F."/>
            <person name="Baker D."/>
            <person name="Gharbi K."/>
            <person name="Hall N."/>
            <person name="Watson M."/>
            <person name="Adriaenssens E.M."/>
            <person name="Foster-Nyarko E."/>
            <person name="Jarju S."/>
            <person name="Secka A."/>
            <person name="Antonio M."/>
            <person name="Oren A."/>
            <person name="Chaudhuri R.R."/>
            <person name="La Ragione R."/>
            <person name="Hildebrand F."/>
            <person name="Pallen M.J."/>
        </authorList>
    </citation>
    <scope>NUCLEOTIDE SEQUENCE</scope>
    <source>
        <strain evidence="9">ChiSxjej3B15-1167</strain>
    </source>
</reference>
<dbReference type="InterPro" id="IPR027478">
    <property type="entry name" value="LdcA_N"/>
</dbReference>
<dbReference type="CDD" id="cd07062">
    <property type="entry name" value="Peptidase_S66_mccF_like"/>
    <property type="match status" value="1"/>
</dbReference>
<dbReference type="GO" id="GO:0006508">
    <property type="term" value="P:proteolysis"/>
    <property type="evidence" value="ECO:0007669"/>
    <property type="project" value="UniProtKB-KW"/>
</dbReference>